<organism evidence="2">
    <name type="scientific">Phenylobacterium glaciei</name>
    <dbReference type="NCBI Taxonomy" id="2803784"/>
    <lineage>
        <taxon>Bacteria</taxon>
        <taxon>Pseudomonadati</taxon>
        <taxon>Pseudomonadota</taxon>
        <taxon>Alphaproteobacteria</taxon>
        <taxon>Caulobacterales</taxon>
        <taxon>Caulobacteraceae</taxon>
        <taxon>Phenylobacterium</taxon>
    </lineage>
</organism>
<accession>A0A974S916</accession>
<keyword evidence="1" id="KW-0472">Membrane</keyword>
<name>A0A974S916_9CAUL</name>
<evidence type="ECO:0000256" key="1">
    <source>
        <dbReference type="SAM" id="Phobius"/>
    </source>
</evidence>
<dbReference type="GO" id="GO:0055085">
    <property type="term" value="P:transmembrane transport"/>
    <property type="evidence" value="ECO:0007669"/>
    <property type="project" value="InterPro"/>
</dbReference>
<dbReference type="InterPro" id="IPR007251">
    <property type="entry name" value="Iron_permease_Fet4"/>
</dbReference>
<feature type="transmembrane region" description="Helical" evidence="1">
    <location>
        <begin position="48"/>
        <end position="67"/>
    </location>
</feature>
<dbReference type="AlphaFoldDB" id="A0A974S916"/>
<protein>
    <submittedName>
        <fullName evidence="2">Low affinity iron permease family protein</fullName>
    </submittedName>
</protein>
<gene>
    <name evidence="2" type="ORF">JKL49_12655</name>
</gene>
<dbReference type="Pfam" id="PF04120">
    <property type="entry name" value="Iron_permease"/>
    <property type="match status" value="1"/>
</dbReference>
<dbReference type="EMBL" id="CP068570">
    <property type="protein sequence ID" value="QQZ51710.1"/>
    <property type="molecule type" value="Genomic_DNA"/>
</dbReference>
<reference evidence="2" key="1">
    <citation type="submission" date="2021-01" db="EMBL/GenBank/DDBJ databases">
        <title>Genome sequence of Phenylobacterium sp. 20VBR1 isolated from a valley glaceir, Ny-Alesund, Svalbard.</title>
        <authorList>
            <person name="Thomas F.A."/>
            <person name="Krishnan K.P."/>
            <person name="Sinha R.K."/>
        </authorList>
    </citation>
    <scope>NUCLEOTIDE SEQUENCE</scope>
    <source>
        <strain evidence="2">20VBR1</strain>
    </source>
</reference>
<feature type="transmembrane region" description="Helical" evidence="1">
    <location>
        <begin position="23"/>
        <end position="42"/>
    </location>
</feature>
<keyword evidence="1" id="KW-0812">Transmembrane</keyword>
<keyword evidence="1" id="KW-1133">Transmembrane helix</keyword>
<sequence>MSGFTAFFTKFSTAVSKWTGRPAVFAICCGLVVLWGLSGPMFGFSDTWQLVINTATTIITFLMVFLIQNTQNRDNNALHAKLDELIRVSEGENGFIGIENLTDKELEAILAECDKNATELRLVTKKAAPAPTCPVCTPARRRRR</sequence>
<evidence type="ECO:0000313" key="2">
    <source>
        <dbReference type="EMBL" id="QQZ51710.1"/>
    </source>
</evidence>
<proteinExistence type="predicted"/>